<protein>
    <submittedName>
        <fullName evidence="13">Uncharacterized protein</fullName>
    </submittedName>
</protein>
<dbReference type="EMBL" id="JAOPGA020001325">
    <property type="protein sequence ID" value="KAL0487226.1"/>
    <property type="molecule type" value="Genomic_DNA"/>
</dbReference>
<dbReference type="SUPFAM" id="SSF140612">
    <property type="entry name" value="EB1 dimerisation domain-like"/>
    <property type="match status" value="1"/>
</dbReference>
<dbReference type="InterPro" id="IPR036133">
    <property type="entry name" value="EB1_C_sf"/>
</dbReference>
<dbReference type="Gene3D" id="1.20.5.1430">
    <property type="match status" value="1"/>
</dbReference>
<dbReference type="Pfam" id="PF03271">
    <property type="entry name" value="EB1"/>
    <property type="match status" value="1"/>
</dbReference>
<dbReference type="InterPro" id="IPR001715">
    <property type="entry name" value="CH_dom"/>
</dbReference>
<dbReference type="GO" id="GO:0051301">
    <property type="term" value="P:cell division"/>
    <property type="evidence" value="ECO:0007669"/>
    <property type="project" value="UniProtKB-KW"/>
</dbReference>
<evidence type="ECO:0000256" key="5">
    <source>
        <dbReference type="ARBA" id="ARBA00022701"/>
    </source>
</evidence>
<dbReference type="PROSITE" id="PS50021">
    <property type="entry name" value="CH"/>
    <property type="match status" value="1"/>
</dbReference>
<dbReference type="InterPro" id="IPR027328">
    <property type="entry name" value="MAPRE"/>
</dbReference>
<comment type="similarity">
    <text evidence="2">Belongs to the MAPRE family.</text>
</comment>
<evidence type="ECO:0000259" key="11">
    <source>
        <dbReference type="PROSITE" id="PS50021"/>
    </source>
</evidence>
<feature type="domain" description="EB1 C-terminal" evidence="12">
    <location>
        <begin position="110"/>
        <end position="184"/>
    </location>
</feature>
<name>A0AAW2ZBT3_9EUKA</name>
<evidence type="ECO:0000256" key="6">
    <source>
        <dbReference type="ARBA" id="ARBA00022776"/>
    </source>
</evidence>
<dbReference type="GO" id="GO:0008017">
    <property type="term" value="F:microtubule binding"/>
    <property type="evidence" value="ECO:0007669"/>
    <property type="project" value="InterPro"/>
</dbReference>
<reference evidence="13 14" key="1">
    <citation type="submission" date="2024-03" db="EMBL/GenBank/DDBJ databases">
        <title>The Acrasis kona genome and developmental transcriptomes reveal deep origins of eukaryotic multicellular pathways.</title>
        <authorList>
            <person name="Sheikh S."/>
            <person name="Fu C.-J."/>
            <person name="Brown M.W."/>
            <person name="Baldauf S.L."/>
        </authorList>
    </citation>
    <scope>NUCLEOTIDE SEQUENCE [LARGE SCALE GENOMIC DNA]</scope>
    <source>
        <strain evidence="13 14">ATCC MYA-3509</strain>
    </source>
</reference>
<feature type="compositionally biased region" description="Low complexity" evidence="10">
    <location>
        <begin position="97"/>
        <end position="109"/>
    </location>
</feature>
<feature type="domain" description="Calponin-homology (CH)" evidence="11">
    <location>
        <begin position="1"/>
        <end position="69"/>
    </location>
</feature>
<feature type="region of interest" description="Disordered" evidence="10">
    <location>
        <begin position="83"/>
        <end position="109"/>
    </location>
</feature>
<keyword evidence="6" id="KW-0498">Mitosis</keyword>
<keyword evidence="4" id="KW-0132">Cell division</keyword>
<evidence type="ECO:0000256" key="4">
    <source>
        <dbReference type="ARBA" id="ARBA00022618"/>
    </source>
</evidence>
<keyword evidence="7" id="KW-0206">Cytoskeleton</keyword>
<evidence type="ECO:0000256" key="10">
    <source>
        <dbReference type="SAM" id="MobiDB-lite"/>
    </source>
</evidence>
<dbReference type="InterPro" id="IPR036872">
    <property type="entry name" value="CH_dom_sf"/>
</dbReference>
<keyword evidence="3" id="KW-0963">Cytoplasm</keyword>
<dbReference type="FunFam" id="1.10.418.10:FF:000028">
    <property type="entry name" value="RP/EB family microtubule-associated protein"/>
    <property type="match status" value="1"/>
</dbReference>
<dbReference type="PANTHER" id="PTHR10623">
    <property type="entry name" value="MICROTUBULE-ASSOCIATED PROTEIN RP/EB FAMILY MEMBER"/>
    <property type="match status" value="1"/>
</dbReference>
<dbReference type="InterPro" id="IPR004953">
    <property type="entry name" value="EB1_C"/>
</dbReference>
<keyword evidence="5 9" id="KW-0493">Microtubule</keyword>
<evidence type="ECO:0000256" key="2">
    <source>
        <dbReference type="ARBA" id="ARBA00010729"/>
    </source>
</evidence>
<keyword evidence="14" id="KW-1185">Reference proteome</keyword>
<comment type="caution">
    <text evidence="13">The sequence shown here is derived from an EMBL/GenBank/DDBJ whole genome shotgun (WGS) entry which is preliminary data.</text>
</comment>
<evidence type="ECO:0000256" key="3">
    <source>
        <dbReference type="ARBA" id="ARBA00022490"/>
    </source>
</evidence>
<organism evidence="13 14">
    <name type="scientific">Acrasis kona</name>
    <dbReference type="NCBI Taxonomy" id="1008807"/>
    <lineage>
        <taxon>Eukaryota</taxon>
        <taxon>Discoba</taxon>
        <taxon>Heterolobosea</taxon>
        <taxon>Tetramitia</taxon>
        <taxon>Eutetramitia</taxon>
        <taxon>Acrasidae</taxon>
        <taxon>Acrasis</taxon>
    </lineage>
</organism>
<dbReference type="PROSITE" id="PS51230">
    <property type="entry name" value="EB1_C"/>
    <property type="match status" value="1"/>
</dbReference>
<evidence type="ECO:0000313" key="14">
    <source>
        <dbReference type="Proteomes" id="UP001431209"/>
    </source>
</evidence>
<evidence type="ECO:0000256" key="1">
    <source>
        <dbReference type="ARBA" id="ARBA00004245"/>
    </source>
</evidence>
<keyword evidence="8" id="KW-0131">Cell cycle</keyword>
<dbReference type="GO" id="GO:0005874">
    <property type="term" value="C:microtubule"/>
    <property type="evidence" value="ECO:0007669"/>
    <property type="project" value="UniProtKB-KW"/>
</dbReference>
<evidence type="ECO:0000256" key="8">
    <source>
        <dbReference type="ARBA" id="ARBA00023306"/>
    </source>
</evidence>
<evidence type="ECO:0000313" key="13">
    <source>
        <dbReference type="EMBL" id="KAL0487226.1"/>
    </source>
</evidence>
<sequence length="184" mass="21451">MDVVHPGSVPLSKVNFNAKHDYEYIKNYKILQECFTKAGIDKAIDVNKLIKGKYQDNLEFLQWIKRYFDLHWQGGEYDAVARRSGSTRNQEQKKNIRSTNENANNNTNINNMATKDAIISLQKQIAELRDSEESLKAERDYYFEKLRRVEIKCETLENQQKSGIDACVFAKEIQEILYATAEEM</sequence>
<gene>
    <name evidence="13" type="ORF">AKO1_001117</name>
</gene>
<dbReference type="AlphaFoldDB" id="A0AAW2ZBT3"/>
<evidence type="ECO:0000256" key="7">
    <source>
        <dbReference type="ARBA" id="ARBA00023212"/>
    </source>
</evidence>
<accession>A0AAW2ZBT3</accession>
<evidence type="ECO:0000259" key="12">
    <source>
        <dbReference type="PROSITE" id="PS51230"/>
    </source>
</evidence>
<dbReference type="Proteomes" id="UP001431209">
    <property type="component" value="Unassembled WGS sequence"/>
</dbReference>
<dbReference type="SUPFAM" id="SSF47576">
    <property type="entry name" value="Calponin-homology domain, CH-domain"/>
    <property type="match status" value="1"/>
</dbReference>
<evidence type="ECO:0000256" key="9">
    <source>
        <dbReference type="PROSITE-ProRule" id="PRU00576"/>
    </source>
</evidence>
<comment type="subcellular location">
    <subcellularLocation>
        <location evidence="1">Cytoplasm</location>
        <location evidence="1">Cytoskeleton</location>
    </subcellularLocation>
</comment>
<proteinExistence type="inferred from homology"/>
<dbReference type="Gene3D" id="1.10.418.10">
    <property type="entry name" value="Calponin-like domain"/>
    <property type="match status" value="1"/>
</dbReference>